<dbReference type="PANTHER" id="PTHR31637">
    <property type="entry name" value="2,3-BISPHOSPHOGLYCERATE-INDEPENDENT PHOSPHOGLYCERATE MUTASE"/>
    <property type="match status" value="1"/>
</dbReference>
<keyword evidence="17" id="KW-1185">Reference proteome</keyword>
<dbReference type="AlphaFoldDB" id="A0A7X1ZFS7"/>
<evidence type="ECO:0000259" key="15">
    <source>
        <dbReference type="Pfam" id="PF06415"/>
    </source>
</evidence>
<dbReference type="EMBL" id="WIVE01000045">
    <property type="protein sequence ID" value="MQX37518.1"/>
    <property type="molecule type" value="Genomic_DNA"/>
</dbReference>
<evidence type="ECO:0000256" key="10">
    <source>
        <dbReference type="NCBIfam" id="TIGR01307"/>
    </source>
</evidence>
<proteinExistence type="inferred from homology"/>
<dbReference type="GO" id="GO:0006007">
    <property type="term" value="P:glucose catabolic process"/>
    <property type="evidence" value="ECO:0007669"/>
    <property type="project" value="InterPro"/>
</dbReference>
<comment type="similarity">
    <text evidence="4 9">Belongs to the BPG-independent phosphoglycerate mutase family.</text>
</comment>
<dbReference type="GO" id="GO:0004619">
    <property type="term" value="F:phosphoglycerate mutase activity"/>
    <property type="evidence" value="ECO:0007669"/>
    <property type="project" value="UniProtKB-UniRule"/>
</dbReference>
<feature type="domain" description="Metalloenzyme" evidence="14">
    <location>
        <begin position="10"/>
        <end position="501"/>
    </location>
</feature>
<dbReference type="Proteomes" id="UP000434582">
    <property type="component" value="Unassembled WGS sequence"/>
</dbReference>
<evidence type="ECO:0000256" key="9">
    <source>
        <dbReference type="HAMAP-Rule" id="MF_01038"/>
    </source>
</evidence>
<feature type="binding site" evidence="9 12">
    <location>
        <position position="189"/>
    </location>
    <ligand>
        <name>substrate</name>
    </ligand>
</feature>
<comment type="caution">
    <text evidence="16">The sequence shown here is derived from an EMBL/GenBank/DDBJ whole genome shotgun (WGS) entry which is preliminary data.</text>
</comment>
<accession>A0A7X1ZFS7</accession>
<feature type="binding site" evidence="9 13">
    <location>
        <position position="445"/>
    </location>
    <ligand>
        <name>Mn(2+)</name>
        <dbReference type="ChEBI" id="CHEBI:29035"/>
        <label>2</label>
    </ligand>
</feature>
<organism evidence="16 17">
    <name type="scientific">Roseospira navarrensis</name>
    <dbReference type="NCBI Taxonomy" id="140058"/>
    <lineage>
        <taxon>Bacteria</taxon>
        <taxon>Pseudomonadati</taxon>
        <taxon>Pseudomonadota</taxon>
        <taxon>Alphaproteobacteria</taxon>
        <taxon>Rhodospirillales</taxon>
        <taxon>Rhodospirillaceae</taxon>
        <taxon>Roseospira</taxon>
    </lineage>
</organism>
<feature type="binding site" evidence="9 12">
    <location>
        <begin position="261"/>
        <end position="264"/>
    </location>
    <ligand>
        <name>substrate</name>
    </ligand>
</feature>
<name>A0A7X1ZFS7_9PROT</name>
<feature type="binding site" evidence="9 12">
    <location>
        <position position="337"/>
    </location>
    <ligand>
        <name>substrate</name>
    </ligand>
</feature>
<evidence type="ECO:0000313" key="16">
    <source>
        <dbReference type="EMBL" id="MQX37518.1"/>
    </source>
</evidence>
<feature type="binding site" evidence="9 13">
    <location>
        <position position="404"/>
    </location>
    <ligand>
        <name>Mn(2+)</name>
        <dbReference type="ChEBI" id="CHEBI:29035"/>
        <label>1</label>
    </ligand>
</feature>
<feature type="active site" description="Phosphoserine intermediate" evidence="9 11">
    <location>
        <position position="67"/>
    </location>
</feature>
<dbReference type="CDD" id="cd16010">
    <property type="entry name" value="iPGM"/>
    <property type="match status" value="1"/>
</dbReference>
<evidence type="ECO:0000256" key="4">
    <source>
        <dbReference type="ARBA" id="ARBA00008819"/>
    </source>
</evidence>
<comment type="catalytic activity">
    <reaction evidence="1 9">
        <text>(2R)-2-phosphoglycerate = (2R)-3-phosphoglycerate</text>
        <dbReference type="Rhea" id="RHEA:15901"/>
        <dbReference type="ChEBI" id="CHEBI:58272"/>
        <dbReference type="ChEBI" id="CHEBI:58289"/>
        <dbReference type="EC" id="5.4.2.12"/>
    </reaction>
</comment>
<keyword evidence="5 9" id="KW-0479">Metal-binding</keyword>
<dbReference type="UniPathway" id="UPA00109">
    <property type="reaction ID" value="UER00186"/>
</dbReference>
<evidence type="ECO:0000256" key="13">
    <source>
        <dbReference type="PIRSR" id="PIRSR001492-3"/>
    </source>
</evidence>
<dbReference type="SUPFAM" id="SSF64158">
    <property type="entry name" value="2,3-Bisphosphoglycerate-independent phosphoglycerate mutase, substrate-binding domain"/>
    <property type="match status" value="1"/>
</dbReference>
<keyword evidence="7 9" id="KW-0464">Manganese</keyword>
<feature type="binding site" evidence="9 13">
    <location>
        <position position="17"/>
    </location>
    <ligand>
        <name>Mn(2+)</name>
        <dbReference type="ChEBI" id="CHEBI:29035"/>
        <label>2</label>
    </ligand>
</feature>
<evidence type="ECO:0000256" key="11">
    <source>
        <dbReference type="PIRSR" id="PIRSR001492-1"/>
    </source>
</evidence>
<reference evidence="16 17" key="1">
    <citation type="submission" date="2019-10" db="EMBL/GenBank/DDBJ databases">
        <title>Draft whole-genome sequence of the purple nonsulfur photosynthetic bacterium Roseospira navarrensis DSM 15114.</title>
        <authorList>
            <person name="Kyndt J.A."/>
            <person name="Meyer T.E."/>
        </authorList>
    </citation>
    <scope>NUCLEOTIDE SEQUENCE [LARGE SCALE GENOMIC DNA]</scope>
    <source>
        <strain evidence="16 17">DSM 15114</strain>
    </source>
</reference>
<dbReference type="NCBIfam" id="TIGR01307">
    <property type="entry name" value="pgm_bpd_ind"/>
    <property type="match status" value="1"/>
</dbReference>
<dbReference type="Pfam" id="PF06415">
    <property type="entry name" value="iPGM_N"/>
    <property type="match status" value="1"/>
</dbReference>
<feature type="binding site" evidence="9 12">
    <location>
        <position position="128"/>
    </location>
    <ligand>
        <name>substrate</name>
    </ligand>
</feature>
<dbReference type="OrthoDB" id="9800863at2"/>
<dbReference type="EC" id="5.4.2.12" evidence="9 10"/>
<dbReference type="GO" id="GO:0030145">
    <property type="term" value="F:manganese ion binding"/>
    <property type="evidence" value="ECO:0007669"/>
    <property type="project" value="UniProtKB-UniRule"/>
</dbReference>
<evidence type="ECO:0000256" key="8">
    <source>
        <dbReference type="ARBA" id="ARBA00023235"/>
    </source>
</evidence>
<comment type="subunit">
    <text evidence="9">Monomer.</text>
</comment>
<evidence type="ECO:0000256" key="2">
    <source>
        <dbReference type="ARBA" id="ARBA00002315"/>
    </source>
</evidence>
<keyword evidence="8 9" id="KW-0413">Isomerase</keyword>
<dbReference type="PANTHER" id="PTHR31637:SF0">
    <property type="entry name" value="2,3-BISPHOSPHOGLYCERATE-INDEPENDENT PHOSPHOGLYCERATE MUTASE"/>
    <property type="match status" value="1"/>
</dbReference>
<dbReference type="HAMAP" id="MF_01038">
    <property type="entry name" value="GpmI"/>
    <property type="match status" value="1"/>
</dbReference>
<comment type="function">
    <text evidence="2 9">Catalyzes the interconversion of 2-phosphoglycerate and 3-phosphoglycerate.</text>
</comment>
<evidence type="ECO:0000256" key="1">
    <source>
        <dbReference type="ARBA" id="ARBA00000370"/>
    </source>
</evidence>
<dbReference type="InterPro" id="IPR011258">
    <property type="entry name" value="BPG-indep_PGM_N"/>
</dbReference>
<dbReference type="Gene3D" id="3.40.1450.10">
    <property type="entry name" value="BPG-independent phosphoglycerate mutase, domain B"/>
    <property type="match status" value="1"/>
</dbReference>
<dbReference type="Gene3D" id="3.40.720.10">
    <property type="entry name" value="Alkaline Phosphatase, subunit A"/>
    <property type="match status" value="1"/>
</dbReference>
<comment type="pathway">
    <text evidence="3 9">Carbohydrate degradation; glycolysis; pyruvate from D-glyceraldehyde 3-phosphate: step 3/5.</text>
</comment>
<evidence type="ECO:0000256" key="5">
    <source>
        <dbReference type="ARBA" id="ARBA00022723"/>
    </source>
</evidence>
<keyword evidence="6 9" id="KW-0324">Glycolysis</keyword>
<dbReference type="GO" id="GO:0006096">
    <property type="term" value="P:glycolytic process"/>
    <property type="evidence" value="ECO:0007669"/>
    <property type="project" value="UniProtKB-UniRule"/>
</dbReference>
<evidence type="ECO:0000256" key="3">
    <source>
        <dbReference type="ARBA" id="ARBA00004798"/>
    </source>
</evidence>
<dbReference type="InterPro" id="IPR036646">
    <property type="entry name" value="PGAM_B_sf"/>
</dbReference>
<feature type="binding site" evidence="9 13">
    <location>
        <position position="408"/>
    </location>
    <ligand>
        <name>Mn(2+)</name>
        <dbReference type="ChEBI" id="CHEBI:29035"/>
        <label>1</label>
    </ligand>
</feature>
<feature type="binding site" evidence="9 12">
    <location>
        <begin position="157"/>
        <end position="158"/>
    </location>
    <ligand>
        <name>substrate</name>
    </ligand>
</feature>
<evidence type="ECO:0000313" key="17">
    <source>
        <dbReference type="Proteomes" id="UP000434582"/>
    </source>
</evidence>
<feature type="binding site" evidence="9 13">
    <location>
        <position position="464"/>
    </location>
    <ligand>
        <name>Mn(2+)</name>
        <dbReference type="ChEBI" id="CHEBI:29035"/>
        <label>1</label>
    </ligand>
</feature>
<comment type="cofactor">
    <cofactor evidence="9">
        <name>Mn(2+)</name>
        <dbReference type="ChEBI" id="CHEBI:29035"/>
    </cofactor>
    <text evidence="9">Binds 2 manganese ions per subunit.</text>
</comment>
<feature type="binding site" evidence="9 12">
    <location>
        <position position="195"/>
    </location>
    <ligand>
        <name>substrate</name>
    </ligand>
</feature>
<protein>
    <recommendedName>
        <fullName evidence="9 10">2,3-bisphosphoglycerate-independent phosphoglycerate mutase</fullName>
        <shortName evidence="9">BPG-independent PGAM</shortName>
        <shortName evidence="9">Phosphoglyceromutase</shortName>
        <shortName evidence="9">iPGM</shortName>
        <ecNumber evidence="9 10">5.4.2.12</ecNumber>
    </recommendedName>
</protein>
<dbReference type="PIRSF" id="PIRSF001492">
    <property type="entry name" value="IPGAM"/>
    <property type="match status" value="1"/>
</dbReference>
<evidence type="ECO:0000256" key="12">
    <source>
        <dbReference type="PIRSR" id="PIRSR001492-2"/>
    </source>
</evidence>
<feature type="domain" description="BPG-independent PGAM N-terminal" evidence="15">
    <location>
        <begin position="87"/>
        <end position="298"/>
    </location>
</feature>
<evidence type="ECO:0000259" key="14">
    <source>
        <dbReference type="Pfam" id="PF01676"/>
    </source>
</evidence>
<feature type="binding site" evidence="9 13">
    <location>
        <position position="67"/>
    </location>
    <ligand>
        <name>Mn(2+)</name>
        <dbReference type="ChEBI" id="CHEBI:29035"/>
        <label>2</label>
    </ligand>
</feature>
<evidence type="ECO:0000256" key="7">
    <source>
        <dbReference type="ARBA" id="ARBA00023211"/>
    </source>
</evidence>
<evidence type="ECO:0000256" key="6">
    <source>
        <dbReference type="ARBA" id="ARBA00023152"/>
    </source>
</evidence>
<gene>
    <name evidence="9" type="primary">gpmI</name>
    <name evidence="16" type="ORF">GHC57_13415</name>
</gene>
<sequence length="528" mass="56031">MTETTHRPRPVVLCILDGWGHRDDPTDNALAMADTPTWDRLLRENPHALIETSGGDVGLPGGQMGNSEVGHMNLGAGRVVMQDLPRIDTAVEDGSLATIPALTALIDKLKASGGTCHLMGLMSPGGVHSHQDHMVALAKAVSAAGVPVAVHALMDGRDTPPSAGKGYLQKFLADVDGVANCRVGVISGRYFAMDRDKRWDRVELAYNALVDGNGAARADDPLAGMQAAYDAGETDEFIKPLVVGDYAGMADGDGVLMANFRADRAREILAALLDPDFDGFERRRVVSFAGAAGMAEYSKAHTAWMDTLFPPETLTGIFGEVIANAGLTQLRIAETEKYAHVTFFFNGGEETQFPGEERILVPSPKVATYDLQPEMSAPEVTDRLVEAIEASKFDTIIVNYANGDMVGHSGIMEAAMKAAVTVDGCLTRLEKAVRDAGGVMLVTADHGNLEMMRDPETGQPYTAHTVGKVDAVLVNGPQGATLHDGRLADVSPTLLALMGLPQPAEMTGQSLVSMEEGRDGLRAGGMAR</sequence>
<dbReference type="InterPro" id="IPR005995">
    <property type="entry name" value="Pgm_bpd_ind"/>
</dbReference>
<feature type="binding site" evidence="9 13">
    <location>
        <position position="446"/>
    </location>
    <ligand>
        <name>Mn(2+)</name>
        <dbReference type="ChEBI" id="CHEBI:29035"/>
        <label>2</label>
    </ligand>
</feature>
<dbReference type="InterPro" id="IPR017850">
    <property type="entry name" value="Alkaline_phosphatase_core_sf"/>
</dbReference>
<dbReference type="Pfam" id="PF01676">
    <property type="entry name" value="Metalloenzyme"/>
    <property type="match status" value="1"/>
</dbReference>
<dbReference type="InterPro" id="IPR006124">
    <property type="entry name" value="Metalloenzyme"/>
</dbReference>
<dbReference type="FunFam" id="3.40.1450.10:FF:000002">
    <property type="entry name" value="2,3-bisphosphoglycerate-independent phosphoglycerate mutase"/>
    <property type="match status" value="1"/>
</dbReference>
<dbReference type="GO" id="GO:0005829">
    <property type="term" value="C:cytosol"/>
    <property type="evidence" value="ECO:0007669"/>
    <property type="project" value="TreeGrafter"/>
</dbReference>
<dbReference type="SUPFAM" id="SSF53649">
    <property type="entry name" value="Alkaline phosphatase-like"/>
    <property type="match status" value="1"/>
</dbReference>
<dbReference type="RefSeq" id="WP_153345070.1">
    <property type="nucleotide sequence ID" value="NZ_WIVE01000045.1"/>
</dbReference>